<dbReference type="InParanoid" id="A0A3Q7FZ57"/>
<organism evidence="2">
    <name type="scientific">Solanum lycopersicum</name>
    <name type="common">Tomato</name>
    <name type="synonym">Lycopersicon esculentum</name>
    <dbReference type="NCBI Taxonomy" id="4081"/>
    <lineage>
        <taxon>Eukaryota</taxon>
        <taxon>Viridiplantae</taxon>
        <taxon>Streptophyta</taxon>
        <taxon>Embryophyta</taxon>
        <taxon>Tracheophyta</taxon>
        <taxon>Spermatophyta</taxon>
        <taxon>Magnoliopsida</taxon>
        <taxon>eudicotyledons</taxon>
        <taxon>Gunneridae</taxon>
        <taxon>Pentapetalae</taxon>
        <taxon>asterids</taxon>
        <taxon>lamiids</taxon>
        <taxon>Solanales</taxon>
        <taxon>Solanaceae</taxon>
        <taxon>Solanoideae</taxon>
        <taxon>Solaneae</taxon>
        <taxon>Solanum</taxon>
        <taxon>Solanum subgen. Lycopersicon</taxon>
    </lineage>
</organism>
<feature type="region of interest" description="Disordered" evidence="1">
    <location>
        <begin position="103"/>
        <end position="136"/>
    </location>
</feature>
<dbReference type="AlphaFoldDB" id="A0A3Q7FZ57"/>
<feature type="compositionally biased region" description="Basic and acidic residues" evidence="1">
    <location>
        <begin position="103"/>
        <end position="124"/>
    </location>
</feature>
<dbReference type="PaxDb" id="4081-Solyc04g024690.1.1"/>
<proteinExistence type="predicted"/>
<keyword evidence="3" id="KW-1185">Reference proteome</keyword>
<sequence>MKIPIPLVFLPSRKKLILELTYFQRTSLFKKFTWSQRVGNVAAKDQLQMAEMEAARPPLVEAPLQMAESWRWREEMENGEDDGGDGEWRRRRWRWRWRRRCRREETEKTTAERNDERERDDYRMRGTTRKREGRKR</sequence>
<name>A0A3Q7FZ57_SOLLC</name>
<evidence type="ECO:0000256" key="1">
    <source>
        <dbReference type="SAM" id="MobiDB-lite"/>
    </source>
</evidence>
<feature type="compositionally biased region" description="Basic residues" evidence="1">
    <location>
        <begin position="126"/>
        <end position="136"/>
    </location>
</feature>
<dbReference type="EnsemblPlants" id="Solyc04g024690.1.1">
    <property type="protein sequence ID" value="Solyc04g024690.1.1.1"/>
    <property type="gene ID" value="Solyc04g024690.1"/>
</dbReference>
<evidence type="ECO:0000313" key="2">
    <source>
        <dbReference type="EnsemblPlants" id="Solyc04g024690.1.1.1"/>
    </source>
</evidence>
<protein>
    <submittedName>
        <fullName evidence="2">Uncharacterized protein</fullName>
    </submittedName>
</protein>
<dbReference type="Proteomes" id="UP000004994">
    <property type="component" value="Chromosome 4"/>
</dbReference>
<dbReference type="Gramene" id="Solyc04g024690.1.1">
    <property type="protein sequence ID" value="Solyc04g024690.1.1.1"/>
    <property type="gene ID" value="Solyc04g024690.1"/>
</dbReference>
<reference evidence="2" key="1">
    <citation type="journal article" date="2012" name="Nature">
        <title>The tomato genome sequence provides insights into fleshy fruit evolution.</title>
        <authorList>
            <consortium name="Tomato Genome Consortium"/>
        </authorList>
    </citation>
    <scope>NUCLEOTIDE SEQUENCE [LARGE SCALE GENOMIC DNA]</scope>
    <source>
        <strain evidence="2">cv. Heinz 1706</strain>
    </source>
</reference>
<evidence type="ECO:0000313" key="3">
    <source>
        <dbReference type="Proteomes" id="UP000004994"/>
    </source>
</evidence>
<reference evidence="2" key="2">
    <citation type="submission" date="2019-01" db="UniProtKB">
        <authorList>
            <consortium name="EnsemblPlants"/>
        </authorList>
    </citation>
    <scope>IDENTIFICATION</scope>
    <source>
        <strain evidence="2">cv. Heinz 1706</strain>
    </source>
</reference>
<accession>A0A3Q7FZ57</accession>